<dbReference type="InParanoid" id="A0A2R2MSW7"/>
<keyword evidence="5" id="KW-1185">Reference proteome</keyword>
<dbReference type="Gene3D" id="1.10.238.10">
    <property type="entry name" value="EF-hand"/>
    <property type="match status" value="1"/>
</dbReference>
<dbReference type="InterPro" id="IPR019536">
    <property type="entry name" value="USHBP1_PDZ-bd"/>
</dbReference>
<feature type="domain" description="EF-hand" evidence="4">
    <location>
        <begin position="29"/>
        <end position="64"/>
    </location>
</feature>
<feature type="region of interest" description="Disordered" evidence="3">
    <location>
        <begin position="703"/>
        <end position="736"/>
    </location>
</feature>
<evidence type="ECO:0000259" key="4">
    <source>
        <dbReference type="PROSITE" id="PS50222"/>
    </source>
</evidence>
<feature type="coiled-coil region" evidence="2">
    <location>
        <begin position="572"/>
        <end position="606"/>
    </location>
</feature>
<feature type="region of interest" description="Disordered" evidence="3">
    <location>
        <begin position="458"/>
        <end position="488"/>
    </location>
</feature>
<feature type="compositionally biased region" description="Polar residues" evidence="3">
    <location>
        <begin position="128"/>
        <end position="143"/>
    </location>
</feature>
<dbReference type="AlphaFoldDB" id="A0A2R2MSW7"/>
<evidence type="ECO:0000256" key="2">
    <source>
        <dbReference type="SAM" id="Coils"/>
    </source>
</evidence>
<feature type="compositionally biased region" description="Low complexity" evidence="3">
    <location>
        <begin position="18"/>
        <end position="28"/>
    </location>
</feature>
<dbReference type="InterPro" id="IPR018247">
    <property type="entry name" value="EF_Hand_1_Ca_BS"/>
</dbReference>
<dbReference type="FunCoup" id="A0A2R2MSW7">
    <property type="interactions" value="395"/>
</dbReference>
<feature type="region of interest" description="Disordered" evidence="3">
    <location>
        <begin position="292"/>
        <end position="322"/>
    </location>
</feature>
<dbReference type="STRING" id="7574.A0A2R2MSW7"/>
<gene>
    <name evidence="6" type="primary">LOC106176100</name>
</gene>
<dbReference type="OMA" id="GRHERWE"/>
<feature type="compositionally biased region" description="Low complexity" evidence="3">
    <location>
        <begin position="461"/>
        <end position="474"/>
    </location>
</feature>
<keyword evidence="2" id="KW-0175">Coiled coil</keyword>
<dbReference type="OrthoDB" id="6256369at2759"/>
<dbReference type="InterPro" id="IPR002048">
    <property type="entry name" value="EF_hand_dom"/>
</dbReference>
<accession>A0A2R2MSW7</accession>
<dbReference type="GeneID" id="106176100"/>
<dbReference type="GO" id="GO:0005509">
    <property type="term" value="F:calcium ion binding"/>
    <property type="evidence" value="ECO:0007669"/>
    <property type="project" value="InterPro"/>
</dbReference>
<dbReference type="PANTHER" id="PTHR23347:SF6">
    <property type="entry name" value="FI17904P1"/>
    <property type="match status" value="1"/>
</dbReference>
<feature type="coiled-coil region" evidence="2">
    <location>
        <begin position="755"/>
        <end position="991"/>
    </location>
</feature>
<keyword evidence="1" id="KW-0106">Calcium</keyword>
<reference evidence="6" key="2">
    <citation type="submission" date="2025-08" db="UniProtKB">
        <authorList>
            <consortium name="RefSeq"/>
        </authorList>
    </citation>
    <scope>IDENTIFICATION</scope>
</reference>
<dbReference type="Proteomes" id="UP000085678">
    <property type="component" value="Unplaced"/>
</dbReference>
<dbReference type="Pfam" id="PF10506">
    <property type="entry name" value="USHBP1_PDZ-bd"/>
    <property type="match status" value="2"/>
</dbReference>
<dbReference type="InterPro" id="IPR011992">
    <property type="entry name" value="EF-hand-dom_pair"/>
</dbReference>
<dbReference type="PROSITE" id="PS50222">
    <property type="entry name" value="EF_HAND_2"/>
    <property type="match status" value="1"/>
</dbReference>
<dbReference type="RefSeq" id="XP_023933112.1">
    <property type="nucleotide sequence ID" value="XM_024077344.1"/>
</dbReference>
<dbReference type="Pfam" id="PF13499">
    <property type="entry name" value="EF-hand_7"/>
    <property type="match status" value="1"/>
</dbReference>
<evidence type="ECO:0000313" key="5">
    <source>
        <dbReference type="Proteomes" id="UP000085678"/>
    </source>
</evidence>
<dbReference type="PANTHER" id="PTHR23347">
    <property type="entry name" value="COLORECTAL MUTANT CANCER PROTEIN MCC PROTEIN -RELATED"/>
    <property type="match status" value="1"/>
</dbReference>
<dbReference type="SMART" id="SM00054">
    <property type="entry name" value="EFh"/>
    <property type="match status" value="1"/>
</dbReference>
<proteinExistence type="predicted"/>
<protein>
    <submittedName>
        <fullName evidence="6">Colorectal mutant cancer protein</fullName>
    </submittedName>
</protein>
<reference evidence="6" key="1">
    <citation type="journal article" date="2015" name="Nat. Commun.">
        <title>The Lingula genome provides insights into brachiopod evolution and the origin of phosphate biomineralization.</title>
        <authorList>
            <person name="Luo Y.J."/>
            <person name="Takeuchi T."/>
            <person name="Koyanagi R."/>
            <person name="Yamada L."/>
            <person name="Kanda M."/>
            <person name="Khalturina M."/>
            <person name="Fujie M."/>
            <person name="Yamasaki S.I."/>
            <person name="Endo K."/>
            <person name="Satoh N."/>
        </authorList>
    </citation>
    <scope>NUCLEOTIDE SEQUENCE</scope>
</reference>
<name>A0A2R2MSW7_LINAN</name>
<feature type="region of interest" description="Disordered" evidence="3">
    <location>
        <begin position="1"/>
        <end position="31"/>
    </location>
</feature>
<evidence type="ECO:0000313" key="6">
    <source>
        <dbReference type="RefSeq" id="XP_023933112.1"/>
    </source>
</evidence>
<dbReference type="InterPro" id="IPR040171">
    <property type="entry name" value="USBP1-like"/>
</dbReference>
<sequence length="1002" mass="111818">MANVPGVPLGASKEKKSCSSSGSDSSSTGEEERLRRLFQACDEDGDGLIDSHDLKNMCRLLGMEDSAEEIITQLGVHGKISFDEFCLCRTQLMTELEQDRLQAPVPDMSTLPPSLPSPATPDVDRQHCVQSPSWRTSSENSLVSGGGKPESLDYDSGAQDLHLEPTSLQRLIEHHNPGVISELMENPRGQHSQEAASHFLEIANSLHAAALTSLKGEILDLTNRLHHVSSERDLLEKQLNKVHTEKLHLQREYADRLEQQAQRYEERITELHSVIAELRKKLDRHQINVIREEDEYEESEGQSNLSQKSNEEAGSCNENNANDSQAASIDFNLGADLNAELTRVVTELESAINERKKIAVDATDELAVEQYETESVEEKALQVVKEMEEMNIDTPKEKVQVSHKQYEEQLQLLRADNASLQDQIGRQETELNKCKAQMGGLREERDRLRRKVRELQTRIQSVEASSSPHSSRVSTPTKTQPTGGPMSPVGAMGDRTLPPGEQVAAVAKVAELKKLKTGGAERQVLGTEIASLGLPNPKVAEHLAHSLQECSNMQEIIQTLYKCGDEISEGKIHEFEIEMERLSAKIDHLKSQNDLANITLEESKAQCDRLSILIGKYESNNTALQLAINYADQSLEGYQALVDLLETDQGVLLANCRAAGLGGFGDDAYSGNQEEVAVALRRAVGARKSAENMARHLLQKMDRNGGLNLPGTTSATTPWEDMSSTSRTTSTTSSTASSVDTEFSKVDEQRLRDYIQQLKNDRAAVKSTVLELESVHTDPLAKTPGLNPEFQRLDLENAVIMQELMAMKEEKAELKAHNYLIEKELKSLQLRLSGKESQEQAYMVQIDHLKCEIKEQQQKLSTYSNKKKEEELDTSTPAITLAELRSHNASQIAQDLSESLKREKKLKARVQELVATLEKLSRNSEIRHQQSAEFVSDLKRANSALVAAFEKAKKKYQGKVKKLEQQIQTISERYENQVQMLKQKVQCLEEENARSHTSETSL</sequence>
<feature type="region of interest" description="Disordered" evidence="3">
    <location>
        <begin position="104"/>
        <end position="152"/>
    </location>
</feature>
<dbReference type="PROSITE" id="PS00018">
    <property type="entry name" value="EF_HAND_1"/>
    <property type="match status" value="1"/>
</dbReference>
<dbReference type="SUPFAM" id="SSF47473">
    <property type="entry name" value="EF-hand"/>
    <property type="match status" value="1"/>
</dbReference>
<evidence type="ECO:0000256" key="1">
    <source>
        <dbReference type="ARBA" id="ARBA00022837"/>
    </source>
</evidence>
<evidence type="ECO:0000256" key="3">
    <source>
        <dbReference type="SAM" id="MobiDB-lite"/>
    </source>
</evidence>
<dbReference type="CDD" id="cd00051">
    <property type="entry name" value="EFh"/>
    <property type="match status" value="1"/>
</dbReference>
<organism evidence="5 6">
    <name type="scientific">Lingula anatina</name>
    <name type="common">Brachiopod</name>
    <name type="synonym">Lingula unguis</name>
    <dbReference type="NCBI Taxonomy" id="7574"/>
    <lineage>
        <taxon>Eukaryota</taxon>
        <taxon>Metazoa</taxon>
        <taxon>Spiralia</taxon>
        <taxon>Lophotrochozoa</taxon>
        <taxon>Brachiopoda</taxon>
        <taxon>Linguliformea</taxon>
        <taxon>Lingulata</taxon>
        <taxon>Lingulida</taxon>
        <taxon>Linguloidea</taxon>
        <taxon>Lingulidae</taxon>
        <taxon>Lingula</taxon>
    </lineage>
</organism>
<dbReference type="KEGG" id="lak:106176100"/>
<feature type="compositionally biased region" description="Low complexity" evidence="3">
    <location>
        <begin position="723"/>
        <end position="736"/>
    </location>
</feature>